<reference evidence="11 12" key="1">
    <citation type="submission" date="2013-10" db="EMBL/GenBank/DDBJ databases">
        <title>Complete genome sequence of Corynebacterium lactis DSM 45799(T), isolated from raw cow milk.</title>
        <authorList>
            <person name="Ruckert C."/>
            <person name="Albersmeier A."/>
            <person name="Lipski A."/>
            <person name="Kalinowski J."/>
        </authorList>
    </citation>
    <scope>NUCLEOTIDE SEQUENCE [LARGE SCALE GENOMIC DNA]</scope>
    <source>
        <strain evidence="11 12">RW2-5</strain>
    </source>
</reference>
<name>A0A0K2GXI7_9CORY</name>
<evidence type="ECO:0000256" key="7">
    <source>
        <dbReference type="ARBA" id="ARBA00022840"/>
    </source>
</evidence>
<dbReference type="PANTHER" id="PTHR24421:SF10">
    <property type="entry name" value="NITRATE_NITRITE SENSOR PROTEIN NARQ"/>
    <property type="match status" value="1"/>
</dbReference>
<dbReference type="GO" id="GO:0016020">
    <property type="term" value="C:membrane"/>
    <property type="evidence" value="ECO:0007669"/>
    <property type="project" value="InterPro"/>
</dbReference>
<dbReference type="KEGG" id="clw:CLAC_00775"/>
<accession>A0A0K2GXI7</accession>
<feature type="transmembrane region" description="Helical" evidence="9">
    <location>
        <begin position="75"/>
        <end position="102"/>
    </location>
</feature>
<sequence>MLKRTPLLLLVTTIVTIVVGVLSVGVAMPNPDTLTKAENLRLGLYLIISVVLGVVALALMPLALRDDHVGHGTRWWSVVAAMVVIFIGPTEFAIVPAVIVMVSLASRRTWWLTLLTLAMGAVSLTFELTVRTRFFPLEGDPVMASDVRDIAVVYLLFAVIVLLIGQYRGERRRRQELLRQRLRRAERSAAVAAAEERTRIARDMHDSLSHRLSLIGVHAAVLANRTDLKAEKIREEAELIRVQSAEAVEDLRQTLRALRMDDRVDPRSSIPDIVADARRAGMDVEVVDDTFAGISTVVSELPTVVAHCVFRVVQEGLTNARKHAPGQPVRLLVADSEVGPFRLSMSNPLADAPDAGPGGGFGLAGLKERAQLVGAVLHSRKLRDSFEVELVFPAASL</sequence>
<evidence type="ECO:0000313" key="11">
    <source>
        <dbReference type="EMBL" id="ALA66507.1"/>
    </source>
</evidence>
<dbReference type="Pfam" id="PF07730">
    <property type="entry name" value="HisKA_3"/>
    <property type="match status" value="1"/>
</dbReference>
<feature type="transmembrane region" description="Helical" evidence="9">
    <location>
        <begin position="150"/>
        <end position="169"/>
    </location>
</feature>
<evidence type="ECO:0000256" key="8">
    <source>
        <dbReference type="ARBA" id="ARBA00023012"/>
    </source>
</evidence>
<organism evidence="11 12">
    <name type="scientific">Corynebacterium lactis RW2-5</name>
    <dbReference type="NCBI Taxonomy" id="1408189"/>
    <lineage>
        <taxon>Bacteria</taxon>
        <taxon>Bacillati</taxon>
        <taxon>Actinomycetota</taxon>
        <taxon>Actinomycetes</taxon>
        <taxon>Mycobacteriales</taxon>
        <taxon>Corynebacteriaceae</taxon>
        <taxon>Corynebacterium</taxon>
    </lineage>
</organism>
<dbReference type="InterPro" id="IPR036890">
    <property type="entry name" value="HATPase_C_sf"/>
</dbReference>
<feature type="domain" description="Signal transduction histidine kinase subgroup 3 dimerisation and phosphoacceptor" evidence="10">
    <location>
        <begin position="196"/>
        <end position="261"/>
    </location>
</feature>
<keyword evidence="3" id="KW-0597">Phosphoprotein</keyword>
<feature type="transmembrane region" description="Helical" evidence="9">
    <location>
        <begin position="42"/>
        <end position="63"/>
    </location>
</feature>
<evidence type="ECO:0000256" key="6">
    <source>
        <dbReference type="ARBA" id="ARBA00022777"/>
    </source>
</evidence>
<dbReference type="InterPro" id="IPR050482">
    <property type="entry name" value="Sensor_HK_TwoCompSys"/>
</dbReference>
<keyword evidence="8" id="KW-0902">Two-component regulatory system</keyword>
<evidence type="ECO:0000259" key="10">
    <source>
        <dbReference type="Pfam" id="PF07730"/>
    </source>
</evidence>
<dbReference type="Gene3D" id="1.20.5.1930">
    <property type="match status" value="1"/>
</dbReference>
<dbReference type="GO" id="GO:0000155">
    <property type="term" value="F:phosphorelay sensor kinase activity"/>
    <property type="evidence" value="ECO:0007669"/>
    <property type="project" value="InterPro"/>
</dbReference>
<dbReference type="InterPro" id="IPR011712">
    <property type="entry name" value="Sig_transdc_His_kin_sub3_dim/P"/>
</dbReference>
<evidence type="ECO:0000256" key="1">
    <source>
        <dbReference type="ARBA" id="ARBA00000085"/>
    </source>
</evidence>
<keyword evidence="9" id="KW-1133">Transmembrane helix</keyword>
<evidence type="ECO:0000256" key="3">
    <source>
        <dbReference type="ARBA" id="ARBA00022553"/>
    </source>
</evidence>
<keyword evidence="4" id="KW-0808">Transferase</keyword>
<feature type="transmembrane region" description="Helical" evidence="9">
    <location>
        <begin position="6"/>
        <end position="30"/>
    </location>
</feature>
<dbReference type="PATRIC" id="fig|1408189.4.peg.154"/>
<evidence type="ECO:0000256" key="4">
    <source>
        <dbReference type="ARBA" id="ARBA00022679"/>
    </source>
</evidence>
<keyword evidence="12" id="KW-1185">Reference proteome</keyword>
<evidence type="ECO:0000256" key="9">
    <source>
        <dbReference type="SAM" id="Phobius"/>
    </source>
</evidence>
<proteinExistence type="predicted"/>
<keyword evidence="9" id="KW-0472">Membrane</keyword>
<dbReference type="AlphaFoldDB" id="A0A0K2GXI7"/>
<dbReference type="Proteomes" id="UP000058446">
    <property type="component" value="Chromosome"/>
</dbReference>
<dbReference type="SUPFAM" id="SSF55874">
    <property type="entry name" value="ATPase domain of HSP90 chaperone/DNA topoisomerase II/histidine kinase"/>
    <property type="match status" value="1"/>
</dbReference>
<evidence type="ECO:0000256" key="2">
    <source>
        <dbReference type="ARBA" id="ARBA00012438"/>
    </source>
</evidence>
<feature type="transmembrane region" description="Helical" evidence="9">
    <location>
        <begin position="109"/>
        <end position="130"/>
    </location>
</feature>
<dbReference type="EMBL" id="CP006841">
    <property type="protein sequence ID" value="ALA66507.1"/>
    <property type="molecule type" value="Genomic_DNA"/>
</dbReference>
<dbReference type="PANTHER" id="PTHR24421">
    <property type="entry name" value="NITRATE/NITRITE SENSOR PROTEIN NARX-RELATED"/>
    <property type="match status" value="1"/>
</dbReference>
<dbReference type="GO" id="GO:0046983">
    <property type="term" value="F:protein dimerization activity"/>
    <property type="evidence" value="ECO:0007669"/>
    <property type="project" value="InterPro"/>
</dbReference>
<dbReference type="GO" id="GO:0005524">
    <property type="term" value="F:ATP binding"/>
    <property type="evidence" value="ECO:0007669"/>
    <property type="project" value="UniProtKB-KW"/>
</dbReference>
<keyword evidence="5" id="KW-0547">Nucleotide-binding</keyword>
<dbReference type="EC" id="2.7.13.3" evidence="2"/>
<dbReference type="STRING" id="1408189.CLAC_00775"/>
<gene>
    <name evidence="11" type="ORF">CLAC_00775</name>
</gene>
<keyword evidence="7" id="KW-0067">ATP-binding</keyword>
<evidence type="ECO:0000256" key="5">
    <source>
        <dbReference type="ARBA" id="ARBA00022741"/>
    </source>
</evidence>
<keyword evidence="6 11" id="KW-0418">Kinase</keyword>
<keyword evidence="9" id="KW-0812">Transmembrane</keyword>
<protein>
    <recommendedName>
        <fullName evidence="2">histidine kinase</fullName>
        <ecNumber evidence="2">2.7.13.3</ecNumber>
    </recommendedName>
</protein>
<comment type="catalytic activity">
    <reaction evidence="1">
        <text>ATP + protein L-histidine = ADP + protein N-phospho-L-histidine.</text>
        <dbReference type="EC" id="2.7.13.3"/>
    </reaction>
</comment>
<dbReference type="RefSeq" id="WP_053411288.1">
    <property type="nucleotide sequence ID" value="NZ_CP006841.1"/>
</dbReference>
<evidence type="ECO:0000313" key="12">
    <source>
        <dbReference type="Proteomes" id="UP000058446"/>
    </source>
</evidence>
<dbReference type="Gene3D" id="3.30.565.10">
    <property type="entry name" value="Histidine kinase-like ATPase, C-terminal domain"/>
    <property type="match status" value="1"/>
</dbReference>